<protein>
    <submittedName>
        <fullName evidence="7">Smu18B</fullName>
    </submittedName>
</protein>
<dbReference type="PROSITE" id="PS50249">
    <property type="entry name" value="MPN"/>
    <property type="match status" value="1"/>
</dbReference>
<reference evidence="7" key="1">
    <citation type="journal article" date="2006" name="Mol. Microbiol.">
        <title>Metagenomic DNA fragments that affect Escherichia coli mutational pathways.</title>
        <authorList>
            <person name="Yang H."/>
            <person name="To K.H."/>
            <person name="Aguila S.J."/>
            <person name="Miller J.H."/>
        </authorList>
    </citation>
    <scope>NUCLEOTIDE SEQUENCE</scope>
</reference>
<evidence type="ECO:0000256" key="2">
    <source>
        <dbReference type="ARBA" id="ARBA00022723"/>
    </source>
</evidence>
<accession>Q0GNI5</accession>
<dbReference type="InterPro" id="IPR020891">
    <property type="entry name" value="UPF0758_CS"/>
</dbReference>
<evidence type="ECO:0000256" key="5">
    <source>
        <dbReference type="ARBA" id="ARBA00023049"/>
    </source>
</evidence>
<keyword evidence="2" id="KW-0479">Metal-binding</keyword>
<name>Q0GNI5_9ZZZZ</name>
<dbReference type="GO" id="GO:0046872">
    <property type="term" value="F:metal ion binding"/>
    <property type="evidence" value="ECO:0007669"/>
    <property type="project" value="UniProtKB-KW"/>
</dbReference>
<dbReference type="InterPro" id="IPR001405">
    <property type="entry name" value="UPF0758"/>
</dbReference>
<feature type="domain" description="MPN" evidence="6">
    <location>
        <begin position="32"/>
        <end position="154"/>
    </location>
</feature>
<dbReference type="PANTHER" id="PTHR30471:SF3">
    <property type="entry name" value="UPF0758 PROTEIN YEES-RELATED"/>
    <property type="match status" value="1"/>
</dbReference>
<dbReference type="AlphaFoldDB" id="Q0GNI5"/>
<dbReference type="PANTHER" id="PTHR30471">
    <property type="entry name" value="DNA REPAIR PROTEIN RADC"/>
    <property type="match status" value="1"/>
</dbReference>
<dbReference type="InterPro" id="IPR025657">
    <property type="entry name" value="RadC_JAB"/>
</dbReference>
<evidence type="ECO:0000256" key="4">
    <source>
        <dbReference type="ARBA" id="ARBA00022833"/>
    </source>
</evidence>
<proteinExistence type="predicted"/>
<evidence type="ECO:0000256" key="1">
    <source>
        <dbReference type="ARBA" id="ARBA00022670"/>
    </source>
</evidence>
<evidence type="ECO:0000256" key="3">
    <source>
        <dbReference type="ARBA" id="ARBA00022801"/>
    </source>
</evidence>
<dbReference type="PROSITE" id="PS01302">
    <property type="entry name" value="UPF0758"/>
    <property type="match status" value="1"/>
</dbReference>
<evidence type="ECO:0000259" key="6">
    <source>
        <dbReference type="PROSITE" id="PS50249"/>
    </source>
</evidence>
<dbReference type="CDD" id="cd08071">
    <property type="entry name" value="MPN_DUF2466"/>
    <property type="match status" value="1"/>
</dbReference>
<dbReference type="Pfam" id="PF04002">
    <property type="entry name" value="RadC"/>
    <property type="match status" value="1"/>
</dbReference>
<keyword evidence="4" id="KW-0862">Zinc</keyword>
<keyword evidence="1" id="KW-0645">Protease</keyword>
<dbReference type="Gene3D" id="3.40.140.10">
    <property type="entry name" value="Cytidine Deaminase, domain 2"/>
    <property type="match status" value="1"/>
</dbReference>
<keyword evidence="3" id="KW-0378">Hydrolase</keyword>
<evidence type="ECO:0000313" key="7">
    <source>
        <dbReference type="EMBL" id="ABI21617.1"/>
    </source>
</evidence>
<dbReference type="EMBL" id="DQ813487">
    <property type="protein sequence ID" value="ABI21617.1"/>
    <property type="molecule type" value="Genomic_DNA"/>
</dbReference>
<dbReference type="SUPFAM" id="SSF102712">
    <property type="entry name" value="JAB1/MPN domain"/>
    <property type="match status" value="1"/>
</dbReference>
<sequence length="154" mass="16919">MRRRKHALPAWCRIVRERPEAFEREVLAENLHVRSPRDAVVALAPRLAREEVEVFLVIALNAQHRMIALQEVTRGIQNCSLVHPREVFRIAIAIGAAAIIVAHNHPSGDPAPSADDRAVTEQLVAAGRLLDLPVHDHIIVGAGSYTSFAEAGLL</sequence>
<dbReference type="InterPro" id="IPR037518">
    <property type="entry name" value="MPN"/>
</dbReference>
<dbReference type="NCBIfam" id="TIGR00608">
    <property type="entry name" value="radc"/>
    <property type="match status" value="1"/>
</dbReference>
<dbReference type="GO" id="GO:0006508">
    <property type="term" value="P:proteolysis"/>
    <property type="evidence" value="ECO:0007669"/>
    <property type="project" value="UniProtKB-KW"/>
</dbReference>
<organism evidence="7">
    <name type="scientific">uncultured organism</name>
    <dbReference type="NCBI Taxonomy" id="155900"/>
    <lineage>
        <taxon>unclassified sequences</taxon>
        <taxon>environmental samples</taxon>
    </lineage>
</organism>
<dbReference type="GO" id="GO:0008237">
    <property type="term" value="F:metallopeptidase activity"/>
    <property type="evidence" value="ECO:0007669"/>
    <property type="project" value="UniProtKB-KW"/>
</dbReference>
<keyword evidence="5" id="KW-0482">Metalloprotease</keyword>